<name>A0A1F6CBN9_HANXR</name>
<dbReference type="Gene3D" id="3.40.640.10">
    <property type="entry name" value="Type I PLP-dependent aspartate aminotransferase-like (Major domain)"/>
    <property type="match status" value="1"/>
</dbReference>
<dbReference type="PROSITE" id="PS00600">
    <property type="entry name" value="AA_TRANSFER_CLASS_3"/>
    <property type="match status" value="1"/>
</dbReference>
<organism evidence="4 5">
    <name type="scientific">Handelsmanbacteria sp. (strain RIFCSPLOWO2_12_FULL_64_10)</name>
    <dbReference type="NCBI Taxonomy" id="1817868"/>
    <lineage>
        <taxon>Bacteria</taxon>
        <taxon>Candidatus Handelsmaniibacteriota</taxon>
    </lineage>
</organism>
<evidence type="ECO:0000256" key="1">
    <source>
        <dbReference type="ARBA" id="ARBA00001933"/>
    </source>
</evidence>
<dbReference type="Proteomes" id="UP000178606">
    <property type="component" value="Unassembled WGS sequence"/>
</dbReference>
<dbReference type="PANTHER" id="PTHR43713">
    <property type="entry name" value="GLUTAMATE-1-SEMIALDEHYDE 2,1-AMINOMUTASE"/>
    <property type="match status" value="1"/>
</dbReference>
<comment type="similarity">
    <text evidence="3">Belongs to the class-III pyridoxal-phosphate-dependent aminotransferase family.</text>
</comment>
<dbReference type="InterPro" id="IPR015421">
    <property type="entry name" value="PyrdxlP-dep_Trfase_major"/>
</dbReference>
<evidence type="ECO:0008006" key="6">
    <source>
        <dbReference type="Google" id="ProtNLM"/>
    </source>
</evidence>
<gene>
    <name evidence="4" type="ORF">A3F84_03225</name>
</gene>
<protein>
    <recommendedName>
        <fullName evidence="6">Glutamate-1-semialdehyde 2,1-aminomutase</fullName>
    </recommendedName>
</protein>
<evidence type="ECO:0000313" key="4">
    <source>
        <dbReference type="EMBL" id="OGG46362.1"/>
    </source>
</evidence>
<dbReference type="Pfam" id="PF00202">
    <property type="entry name" value="Aminotran_3"/>
    <property type="match status" value="2"/>
</dbReference>
<comment type="caution">
    <text evidence="4">The sequence shown here is derived from an EMBL/GenBank/DDBJ whole genome shotgun (WGS) entry which is preliminary data.</text>
</comment>
<dbReference type="InterPro" id="IPR049704">
    <property type="entry name" value="Aminotrans_3_PPA_site"/>
</dbReference>
<evidence type="ECO:0000256" key="3">
    <source>
        <dbReference type="RuleBase" id="RU003560"/>
    </source>
</evidence>
<evidence type="ECO:0000313" key="5">
    <source>
        <dbReference type="Proteomes" id="UP000178606"/>
    </source>
</evidence>
<accession>A0A1F6CBN9</accession>
<dbReference type="PANTHER" id="PTHR43713:SF3">
    <property type="entry name" value="GLUTAMATE-1-SEMIALDEHYDE 2,1-AMINOMUTASE 1, CHLOROPLASTIC-RELATED"/>
    <property type="match status" value="1"/>
</dbReference>
<keyword evidence="2 3" id="KW-0663">Pyridoxal phosphate</keyword>
<proteinExistence type="inferred from homology"/>
<dbReference type="EMBL" id="MFKF01000321">
    <property type="protein sequence ID" value="OGG46362.1"/>
    <property type="molecule type" value="Genomic_DNA"/>
</dbReference>
<dbReference type="GO" id="GO:0008483">
    <property type="term" value="F:transaminase activity"/>
    <property type="evidence" value="ECO:0007669"/>
    <property type="project" value="InterPro"/>
</dbReference>
<evidence type="ECO:0000256" key="2">
    <source>
        <dbReference type="ARBA" id="ARBA00022898"/>
    </source>
</evidence>
<dbReference type="SUPFAM" id="SSF53383">
    <property type="entry name" value="PLP-dependent transferases"/>
    <property type="match status" value="1"/>
</dbReference>
<dbReference type="InterPro" id="IPR005814">
    <property type="entry name" value="Aminotrans_3"/>
</dbReference>
<reference evidence="4 5" key="1">
    <citation type="journal article" date="2016" name="Nat. Commun.">
        <title>Thousands of microbial genomes shed light on interconnected biogeochemical processes in an aquifer system.</title>
        <authorList>
            <person name="Anantharaman K."/>
            <person name="Brown C.T."/>
            <person name="Hug L.A."/>
            <person name="Sharon I."/>
            <person name="Castelle C.J."/>
            <person name="Probst A.J."/>
            <person name="Thomas B.C."/>
            <person name="Singh A."/>
            <person name="Wilkins M.J."/>
            <person name="Karaoz U."/>
            <person name="Brodie E.L."/>
            <person name="Williams K.H."/>
            <person name="Hubbard S.S."/>
            <person name="Banfield J.F."/>
        </authorList>
    </citation>
    <scope>NUCLEOTIDE SEQUENCE [LARGE SCALE GENOMIC DNA]</scope>
    <source>
        <strain evidence="5">RIFCSPLOWO2_12_FULL_64_10</strain>
    </source>
</reference>
<dbReference type="Gene3D" id="3.90.1150.10">
    <property type="entry name" value="Aspartate Aminotransferase, domain 1"/>
    <property type="match status" value="1"/>
</dbReference>
<sequence length="404" mass="44402">MQNRVPKGDALYERALRTIPWGTQTGSKRPAAELRGVAPPYIVRGKGCRIWDLDGNEYIDYKNACGPIILGHAYDRVNAAAMEQMASGAVHSAAHPIEVELAEELTRTVPCAEMVRFLKSGAEVTSAAVRIARAHTGREKVISSGYHGWHDWSLPGTKGVPAALRELTVSIPWDAGRLEEALGRHRGEVACFILSLPYDRTEEEIRDFLRAARALTEREGVLLVYDEIVTGFRLAMGGAQERFGVTPDLAVFSKAMANGFPIGAVTGRREVMAAWDATTISSTFGGEAFSMAAALATIAELREKRAHEHLWKAGTRLMNGINAMASDLGLGIRAEGLAPVFSVRFEGKDAEEGRRLSTAFQRELLMRGVMPYSVWYITYSHSEKNIERTLQIVREAMEGVKAKE</sequence>
<dbReference type="AlphaFoldDB" id="A0A1F6CBN9"/>
<dbReference type="InterPro" id="IPR015424">
    <property type="entry name" value="PyrdxlP-dep_Trfase"/>
</dbReference>
<dbReference type="GO" id="GO:0030170">
    <property type="term" value="F:pyridoxal phosphate binding"/>
    <property type="evidence" value="ECO:0007669"/>
    <property type="project" value="InterPro"/>
</dbReference>
<comment type="cofactor">
    <cofactor evidence="1">
        <name>pyridoxal 5'-phosphate</name>
        <dbReference type="ChEBI" id="CHEBI:597326"/>
    </cofactor>
</comment>
<dbReference type="InterPro" id="IPR015422">
    <property type="entry name" value="PyrdxlP-dep_Trfase_small"/>
</dbReference>